<accession>A0A1G8NWA5</accession>
<evidence type="ECO:0000313" key="2">
    <source>
        <dbReference type="EMBL" id="SDI84561.1"/>
    </source>
</evidence>
<gene>
    <name evidence="2" type="ORF">SAMN05216192_10915</name>
</gene>
<dbReference type="STRING" id="1174501.SAMN05216192_10915"/>
<reference evidence="3" key="1">
    <citation type="submission" date="2016-10" db="EMBL/GenBank/DDBJ databases">
        <authorList>
            <person name="Varghese N."/>
            <person name="Submissions S."/>
        </authorList>
    </citation>
    <scope>NUCLEOTIDE SEQUENCE [LARGE SCALE GENOMIC DNA]</scope>
    <source>
        <strain evidence="3">CGMCC 1.11012</strain>
    </source>
</reference>
<name>A0A1G8NWA5_9BACL</name>
<feature type="compositionally biased region" description="Polar residues" evidence="1">
    <location>
        <begin position="1"/>
        <end position="25"/>
    </location>
</feature>
<evidence type="ECO:0000313" key="3">
    <source>
        <dbReference type="Proteomes" id="UP000199050"/>
    </source>
</evidence>
<keyword evidence="3" id="KW-1185">Reference proteome</keyword>
<protein>
    <submittedName>
        <fullName evidence="2">Uncharacterized protein</fullName>
    </submittedName>
</protein>
<organism evidence="2 3">
    <name type="scientific">Paenibacillus typhae</name>
    <dbReference type="NCBI Taxonomy" id="1174501"/>
    <lineage>
        <taxon>Bacteria</taxon>
        <taxon>Bacillati</taxon>
        <taxon>Bacillota</taxon>
        <taxon>Bacilli</taxon>
        <taxon>Bacillales</taxon>
        <taxon>Paenibacillaceae</taxon>
        <taxon>Paenibacillus</taxon>
    </lineage>
</organism>
<dbReference type="AlphaFoldDB" id="A0A1G8NWA5"/>
<dbReference type="Proteomes" id="UP000199050">
    <property type="component" value="Unassembled WGS sequence"/>
</dbReference>
<feature type="region of interest" description="Disordered" evidence="1">
    <location>
        <begin position="1"/>
        <end position="57"/>
    </location>
</feature>
<proteinExistence type="predicted"/>
<sequence length="57" mass="6193">MGKQTKATPVTKDNPNKTASASAIPSNKKETEFADELSTSDIESAFKNPVTGEERMY</sequence>
<evidence type="ECO:0000256" key="1">
    <source>
        <dbReference type="SAM" id="MobiDB-lite"/>
    </source>
</evidence>
<dbReference type="RefSeq" id="WP_167360643.1">
    <property type="nucleotide sequence ID" value="NZ_CBCSKY010000011.1"/>
</dbReference>
<dbReference type="EMBL" id="FNDX01000009">
    <property type="protein sequence ID" value="SDI84561.1"/>
    <property type="molecule type" value="Genomic_DNA"/>
</dbReference>